<evidence type="ECO:0000313" key="8">
    <source>
        <dbReference type="Proteomes" id="UP000271010"/>
    </source>
</evidence>
<dbReference type="Pfam" id="PF00916">
    <property type="entry name" value="Sulfate_transp"/>
    <property type="match status" value="1"/>
</dbReference>
<feature type="transmembrane region" description="Helical" evidence="5">
    <location>
        <begin position="68"/>
        <end position="85"/>
    </location>
</feature>
<sequence>MKPYVRLFDFSQKVNYRAEILAGLTVAMTMIPESLSFAILAGFPPLVGLYAAFIMGLVTAVLGGRPGMVSGGAGATAVVLIALMQSHGLEYVFAAVALAGVLQVLVGVFKLGKFIRLVPQPVMYGFVNGLAVIIFMSQIEQFKTVVNGEVTWLSGAPLLTMAGLVALTIAIILIFPRITKVVPASLVAIVVVFAVVLGFDIDTKTVRDIAEVGGGLPPLHIPAVPFTLETLQIIFPYALIMAGVGLTESLLTLNLVDEITGTRGNGNRESVAQGTANVLNGFFFGMGGCAMIAQTLVNLSAGARARLAGIIAAFTILLVILLGAPLIELVPMAALVGVMVMVSVGTFEWISFRIINKMPRQDVFVGMLVAVITIWLHNLALAVLIGVIISALVFAWESAKRIRVRKHLDADGVKHYEVYGPLFFGSTAVFTEKFDVADDPNTVIIDFKDSRVADMSGIDALNKLTERYQKAGKKLLLRHLSPDCRLLLQNADAVIEVNILEDPTYHIVTDKI</sequence>
<dbReference type="SUPFAM" id="SSF52091">
    <property type="entry name" value="SpoIIaa-like"/>
    <property type="match status" value="1"/>
</dbReference>
<feature type="transmembrane region" description="Helical" evidence="5">
    <location>
        <begin position="303"/>
        <end position="322"/>
    </location>
</feature>
<proteinExistence type="predicted"/>
<dbReference type="GO" id="GO:0016020">
    <property type="term" value="C:membrane"/>
    <property type="evidence" value="ECO:0007669"/>
    <property type="project" value="UniProtKB-SubCell"/>
</dbReference>
<feature type="transmembrane region" description="Helical" evidence="5">
    <location>
        <begin position="277"/>
        <end position="297"/>
    </location>
</feature>
<evidence type="ECO:0000256" key="4">
    <source>
        <dbReference type="ARBA" id="ARBA00023136"/>
    </source>
</evidence>
<feature type="transmembrane region" description="Helical" evidence="5">
    <location>
        <begin position="329"/>
        <end position="351"/>
    </location>
</feature>
<keyword evidence="2 5" id="KW-0812">Transmembrane</keyword>
<keyword evidence="4 5" id="KW-0472">Membrane</keyword>
<comment type="subcellular location">
    <subcellularLocation>
        <location evidence="1">Membrane</location>
        <topology evidence="1">Multi-pass membrane protein</topology>
    </subcellularLocation>
</comment>
<dbReference type="Pfam" id="PF01740">
    <property type="entry name" value="STAS"/>
    <property type="match status" value="1"/>
</dbReference>
<dbReference type="RefSeq" id="WP_123132070.1">
    <property type="nucleotide sequence ID" value="NZ_RJJE01000003.1"/>
</dbReference>
<dbReference type="CDD" id="cd07042">
    <property type="entry name" value="STAS_SulP_like_sulfate_transporter"/>
    <property type="match status" value="1"/>
</dbReference>
<feature type="transmembrane region" description="Helical" evidence="5">
    <location>
        <begin position="181"/>
        <end position="199"/>
    </location>
</feature>
<evidence type="ECO:0000256" key="1">
    <source>
        <dbReference type="ARBA" id="ARBA00004141"/>
    </source>
</evidence>
<dbReference type="AlphaFoldDB" id="A0A3M9N2C0"/>
<keyword evidence="8" id="KW-1185">Reference proteome</keyword>
<feature type="transmembrane region" description="Helical" evidence="5">
    <location>
        <begin position="121"/>
        <end position="139"/>
    </location>
</feature>
<protein>
    <submittedName>
        <fullName evidence="7">SulP family inorganic anion transporter</fullName>
    </submittedName>
</protein>
<feature type="transmembrane region" description="Helical" evidence="5">
    <location>
        <begin position="151"/>
        <end position="174"/>
    </location>
</feature>
<dbReference type="Proteomes" id="UP000271010">
    <property type="component" value="Unassembled WGS sequence"/>
</dbReference>
<gene>
    <name evidence="7" type="ORF">EFA69_05340</name>
</gene>
<evidence type="ECO:0000256" key="3">
    <source>
        <dbReference type="ARBA" id="ARBA00022989"/>
    </source>
</evidence>
<dbReference type="InterPro" id="IPR011547">
    <property type="entry name" value="SLC26A/SulP_dom"/>
</dbReference>
<feature type="transmembrane region" description="Helical" evidence="5">
    <location>
        <begin position="91"/>
        <end position="109"/>
    </location>
</feature>
<organism evidence="7 8">
    <name type="scientific">Rufibacter immobilis</name>
    <dbReference type="NCBI Taxonomy" id="1348778"/>
    <lineage>
        <taxon>Bacteria</taxon>
        <taxon>Pseudomonadati</taxon>
        <taxon>Bacteroidota</taxon>
        <taxon>Cytophagia</taxon>
        <taxon>Cytophagales</taxon>
        <taxon>Hymenobacteraceae</taxon>
        <taxon>Rufibacter</taxon>
    </lineage>
</organism>
<dbReference type="InterPro" id="IPR052706">
    <property type="entry name" value="Membrane-Transporter-like"/>
</dbReference>
<dbReference type="EMBL" id="RJJE01000003">
    <property type="protein sequence ID" value="RNI31934.1"/>
    <property type="molecule type" value="Genomic_DNA"/>
</dbReference>
<dbReference type="PANTHER" id="PTHR43310:SF1">
    <property type="entry name" value="SULFATE TRANSPORTER YBAR-RELATED"/>
    <property type="match status" value="1"/>
</dbReference>
<reference evidence="7 8" key="1">
    <citation type="submission" date="2018-11" db="EMBL/GenBank/DDBJ databases">
        <title>Rufibacter latericius sp. nov., isolated from water in Baiyang Lake.</title>
        <authorList>
            <person name="Yang Y."/>
        </authorList>
    </citation>
    <scope>NUCLEOTIDE SEQUENCE [LARGE SCALE GENOMIC DNA]</scope>
    <source>
        <strain evidence="7 8">MCC P1</strain>
    </source>
</reference>
<dbReference type="PROSITE" id="PS50801">
    <property type="entry name" value="STAS"/>
    <property type="match status" value="1"/>
</dbReference>
<feature type="domain" description="STAS" evidence="6">
    <location>
        <begin position="411"/>
        <end position="512"/>
    </location>
</feature>
<evidence type="ECO:0000256" key="5">
    <source>
        <dbReference type="SAM" id="Phobius"/>
    </source>
</evidence>
<feature type="transmembrane region" description="Helical" evidence="5">
    <location>
        <begin position="234"/>
        <end position="256"/>
    </location>
</feature>
<evidence type="ECO:0000313" key="7">
    <source>
        <dbReference type="EMBL" id="RNI31934.1"/>
    </source>
</evidence>
<dbReference type="InterPro" id="IPR036513">
    <property type="entry name" value="STAS_dom_sf"/>
</dbReference>
<accession>A0A3M9N2C0</accession>
<dbReference type="Gene3D" id="3.30.750.24">
    <property type="entry name" value="STAS domain"/>
    <property type="match status" value="1"/>
</dbReference>
<dbReference type="PANTHER" id="PTHR43310">
    <property type="entry name" value="SULFATE TRANSPORTER YBAR-RELATED"/>
    <property type="match status" value="1"/>
</dbReference>
<name>A0A3M9N2C0_9BACT</name>
<evidence type="ECO:0000259" key="6">
    <source>
        <dbReference type="PROSITE" id="PS50801"/>
    </source>
</evidence>
<feature type="transmembrane region" description="Helical" evidence="5">
    <location>
        <begin position="363"/>
        <end position="396"/>
    </location>
</feature>
<keyword evidence="3 5" id="KW-1133">Transmembrane helix</keyword>
<dbReference type="InterPro" id="IPR002645">
    <property type="entry name" value="STAS_dom"/>
</dbReference>
<comment type="caution">
    <text evidence="7">The sequence shown here is derived from an EMBL/GenBank/DDBJ whole genome shotgun (WGS) entry which is preliminary data.</text>
</comment>
<evidence type="ECO:0000256" key="2">
    <source>
        <dbReference type="ARBA" id="ARBA00022692"/>
    </source>
</evidence>
<dbReference type="OrthoDB" id="9771198at2"/>